<dbReference type="FunFam" id="3.40.30.10:FF:000022">
    <property type="entry name" value="NADH dehydrogenase flavoprotein 2, mitochondrial"/>
    <property type="match status" value="1"/>
</dbReference>
<keyword evidence="2 10" id="KW-0001">2Fe-2S</keyword>
<dbReference type="Gene3D" id="3.40.30.10">
    <property type="entry name" value="Glutaredoxin"/>
    <property type="match status" value="1"/>
</dbReference>
<dbReference type="Gene3D" id="1.10.10.1590">
    <property type="entry name" value="NADH-quinone oxidoreductase subunit E"/>
    <property type="match status" value="1"/>
</dbReference>
<evidence type="ECO:0000256" key="4">
    <source>
        <dbReference type="ARBA" id="ARBA00022967"/>
    </source>
</evidence>
<keyword evidence="7" id="KW-0520">NAD</keyword>
<dbReference type="GO" id="GO:1902494">
    <property type="term" value="C:catalytic complex"/>
    <property type="evidence" value="ECO:0007669"/>
    <property type="project" value="UniProtKB-ARBA"/>
</dbReference>
<evidence type="ECO:0000313" key="12">
    <source>
        <dbReference type="Proteomes" id="UP000216361"/>
    </source>
</evidence>
<dbReference type="CDD" id="cd03064">
    <property type="entry name" value="TRX_Fd_NuoE"/>
    <property type="match status" value="1"/>
</dbReference>
<evidence type="ECO:0000256" key="9">
    <source>
        <dbReference type="ARBA" id="ARBA00047712"/>
    </source>
</evidence>
<proteinExistence type="inferred from homology"/>
<dbReference type="GO" id="GO:0031967">
    <property type="term" value="C:organelle envelope"/>
    <property type="evidence" value="ECO:0007669"/>
    <property type="project" value="UniProtKB-ARBA"/>
</dbReference>
<protein>
    <submittedName>
        <fullName evidence="11">NADH-quinone oxidoreductase subunit E</fullName>
    </submittedName>
</protein>
<dbReference type="InterPro" id="IPR042128">
    <property type="entry name" value="NuoE_dom"/>
</dbReference>
<keyword evidence="3 10" id="KW-0479">Metal-binding</keyword>
<dbReference type="NCBIfam" id="TIGR01958">
    <property type="entry name" value="nuoE_fam"/>
    <property type="match status" value="1"/>
</dbReference>
<sequence length="209" mass="22571">MSSAPIPAHMVEPTEFSFSAENQALAKKIIAKYPAGREASAVIPLLDVAQRQAGGWLPRVAMDHVAQVLGMPPIRVYEVASFYTMFNLKPVGKHFVQVCTTTPCWLRGSDQVVHACKKELGIDLGETTADGEFTLIEVECLGACVNAPMVQINDDFYEDLDEASTTKVLQALKAGQKPKVGPQIGRNYAEPVTGLTTLTDLPAGKKEPS</sequence>
<dbReference type="PIRSF" id="PIRSF000216">
    <property type="entry name" value="NADH_DH_24kDa"/>
    <property type="match status" value="1"/>
</dbReference>
<keyword evidence="4" id="KW-1278">Translocase</keyword>
<comment type="similarity">
    <text evidence="1">Belongs to the complex I 24 kDa subunit family.</text>
</comment>
<evidence type="ECO:0000256" key="1">
    <source>
        <dbReference type="ARBA" id="ARBA00010643"/>
    </source>
</evidence>
<accession>A0A255XPZ5</accession>
<dbReference type="GO" id="GO:0022804">
    <property type="term" value="F:active transmembrane transporter activity"/>
    <property type="evidence" value="ECO:0007669"/>
    <property type="project" value="UniProtKB-ARBA"/>
</dbReference>
<dbReference type="SUPFAM" id="SSF52833">
    <property type="entry name" value="Thioredoxin-like"/>
    <property type="match status" value="1"/>
</dbReference>
<dbReference type="InterPro" id="IPR036249">
    <property type="entry name" value="Thioredoxin-like_sf"/>
</dbReference>
<comment type="catalytic activity">
    <reaction evidence="9">
        <text>a quinone + NADH + 5 H(+)(in) = a quinol + NAD(+) + 4 H(+)(out)</text>
        <dbReference type="Rhea" id="RHEA:57888"/>
        <dbReference type="ChEBI" id="CHEBI:15378"/>
        <dbReference type="ChEBI" id="CHEBI:24646"/>
        <dbReference type="ChEBI" id="CHEBI:57540"/>
        <dbReference type="ChEBI" id="CHEBI:57945"/>
        <dbReference type="ChEBI" id="CHEBI:132124"/>
    </reaction>
</comment>
<dbReference type="GO" id="GO:0051537">
    <property type="term" value="F:2 iron, 2 sulfur cluster binding"/>
    <property type="evidence" value="ECO:0007669"/>
    <property type="project" value="UniProtKB-KW"/>
</dbReference>
<evidence type="ECO:0000256" key="3">
    <source>
        <dbReference type="ARBA" id="ARBA00022723"/>
    </source>
</evidence>
<dbReference type="Proteomes" id="UP000216361">
    <property type="component" value="Unassembled WGS sequence"/>
</dbReference>
<keyword evidence="5 10" id="KW-0408">Iron</keyword>
<dbReference type="EMBL" id="NOXS01000032">
    <property type="protein sequence ID" value="OYQ18525.1"/>
    <property type="molecule type" value="Genomic_DNA"/>
</dbReference>
<comment type="caution">
    <text evidence="11">The sequence shown here is derived from an EMBL/GenBank/DDBJ whole genome shotgun (WGS) entry which is preliminary data.</text>
</comment>
<organism evidence="11 12">
    <name type="scientific">Elstera cyanobacteriorum</name>
    <dbReference type="NCBI Taxonomy" id="2022747"/>
    <lineage>
        <taxon>Bacteria</taxon>
        <taxon>Pseudomonadati</taxon>
        <taxon>Pseudomonadota</taxon>
        <taxon>Alphaproteobacteria</taxon>
        <taxon>Rhodospirillales</taxon>
        <taxon>Rhodospirillaceae</taxon>
        <taxon>Elstera</taxon>
    </lineage>
</organism>
<evidence type="ECO:0000256" key="2">
    <source>
        <dbReference type="ARBA" id="ARBA00022714"/>
    </source>
</evidence>
<dbReference type="NCBIfam" id="NF005725">
    <property type="entry name" value="PRK07539.1-5"/>
    <property type="match status" value="1"/>
</dbReference>
<dbReference type="InterPro" id="IPR041921">
    <property type="entry name" value="NuoE_N"/>
</dbReference>
<evidence type="ECO:0000256" key="5">
    <source>
        <dbReference type="ARBA" id="ARBA00023004"/>
    </source>
</evidence>
<evidence type="ECO:0000313" key="11">
    <source>
        <dbReference type="EMBL" id="OYQ18525.1"/>
    </source>
</evidence>
<dbReference type="GO" id="GO:0008324">
    <property type="term" value="F:monoatomic cation transmembrane transporter activity"/>
    <property type="evidence" value="ECO:0007669"/>
    <property type="project" value="UniProtKB-ARBA"/>
</dbReference>
<feature type="binding site" evidence="10">
    <location>
        <position position="104"/>
    </location>
    <ligand>
        <name>[2Fe-2S] cluster</name>
        <dbReference type="ChEBI" id="CHEBI:190135"/>
    </ligand>
</feature>
<feature type="binding site" evidence="10">
    <location>
        <position position="99"/>
    </location>
    <ligand>
        <name>[2Fe-2S] cluster</name>
        <dbReference type="ChEBI" id="CHEBI:190135"/>
    </ligand>
</feature>
<gene>
    <name evidence="11" type="ORF">CHR90_09605</name>
</gene>
<dbReference type="FunFam" id="1.10.10.1590:FF:000001">
    <property type="entry name" value="NADH-quinone oxidoreductase subunit E"/>
    <property type="match status" value="1"/>
</dbReference>
<dbReference type="GO" id="GO:0022890">
    <property type="term" value="F:inorganic cation transmembrane transporter activity"/>
    <property type="evidence" value="ECO:0007669"/>
    <property type="project" value="UniProtKB-ARBA"/>
</dbReference>
<dbReference type="GO" id="GO:0098796">
    <property type="term" value="C:membrane protein complex"/>
    <property type="evidence" value="ECO:0007669"/>
    <property type="project" value="UniProtKB-ARBA"/>
</dbReference>
<keyword evidence="6 10" id="KW-0411">Iron-sulfur</keyword>
<comment type="cofactor">
    <cofactor evidence="10">
        <name>[2Fe-2S] cluster</name>
        <dbReference type="ChEBI" id="CHEBI:190135"/>
    </cofactor>
    <text evidence="10">Binds 1 [2Fe-2S] cluster.</text>
</comment>
<dbReference type="PANTHER" id="PTHR10371:SF3">
    <property type="entry name" value="NADH DEHYDROGENASE [UBIQUINONE] FLAVOPROTEIN 2, MITOCHONDRIAL"/>
    <property type="match status" value="1"/>
</dbReference>
<dbReference type="OrthoDB" id="9807941at2"/>
<name>A0A255XPZ5_9PROT</name>
<feature type="binding site" evidence="10">
    <location>
        <position position="144"/>
    </location>
    <ligand>
        <name>[2Fe-2S] cluster</name>
        <dbReference type="ChEBI" id="CHEBI:190135"/>
    </ligand>
</feature>
<dbReference type="PROSITE" id="PS01099">
    <property type="entry name" value="COMPLEX1_24K"/>
    <property type="match status" value="1"/>
</dbReference>
<dbReference type="RefSeq" id="WP_094408788.1">
    <property type="nucleotide sequence ID" value="NZ_BMJZ01000001.1"/>
</dbReference>
<evidence type="ECO:0000256" key="7">
    <source>
        <dbReference type="ARBA" id="ARBA00023027"/>
    </source>
</evidence>
<dbReference type="PANTHER" id="PTHR10371">
    <property type="entry name" value="NADH DEHYDROGENASE UBIQUINONE FLAVOPROTEIN 2, MITOCHONDRIAL"/>
    <property type="match status" value="1"/>
</dbReference>
<dbReference type="GO" id="GO:0003954">
    <property type="term" value="F:NADH dehydrogenase activity"/>
    <property type="evidence" value="ECO:0007669"/>
    <property type="project" value="TreeGrafter"/>
</dbReference>
<comment type="cofactor">
    <cofactor evidence="8">
        <name>[2Fe-2S] cluster</name>
        <dbReference type="ChEBI" id="CHEBI:190135"/>
    </cofactor>
</comment>
<dbReference type="GO" id="GO:0046872">
    <property type="term" value="F:metal ion binding"/>
    <property type="evidence" value="ECO:0007669"/>
    <property type="project" value="UniProtKB-KW"/>
</dbReference>
<dbReference type="AlphaFoldDB" id="A0A255XPZ5"/>
<evidence type="ECO:0000256" key="6">
    <source>
        <dbReference type="ARBA" id="ARBA00023014"/>
    </source>
</evidence>
<reference evidence="11 12" key="1">
    <citation type="submission" date="2017-07" db="EMBL/GenBank/DDBJ databases">
        <title>Elstera cyanobacteriorum sp. nov., a novel bacterium isolated from cyanobacterial aggregates in a eutrophic lake.</title>
        <authorList>
            <person name="Cai H."/>
        </authorList>
    </citation>
    <scope>NUCLEOTIDE SEQUENCE [LARGE SCALE GENOMIC DNA]</scope>
    <source>
        <strain evidence="11 12">TH019</strain>
    </source>
</reference>
<dbReference type="InterPro" id="IPR002023">
    <property type="entry name" value="NuoE-like"/>
</dbReference>
<feature type="binding site" evidence="10">
    <location>
        <position position="140"/>
    </location>
    <ligand>
        <name>[2Fe-2S] cluster</name>
        <dbReference type="ChEBI" id="CHEBI:190135"/>
    </ligand>
</feature>
<dbReference type="GO" id="GO:0031090">
    <property type="term" value="C:organelle membrane"/>
    <property type="evidence" value="ECO:0007669"/>
    <property type="project" value="UniProtKB-ARBA"/>
</dbReference>
<evidence type="ECO:0000256" key="10">
    <source>
        <dbReference type="PIRSR" id="PIRSR000216-1"/>
    </source>
</evidence>
<evidence type="ECO:0000256" key="8">
    <source>
        <dbReference type="ARBA" id="ARBA00034078"/>
    </source>
</evidence>
<keyword evidence="12" id="KW-1185">Reference proteome</keyword>
<dbReference type="NCBIfam" id="NF005722">
    <property type="entry name" value="PRK07539.1-2"/>
    <property type="match status" value="1"/>
</dbReference>
<dbReference type="GO" id="GO:0098662">
    <property type="term" value="P:inorganic cation transmembrane transport"/>
    <property type="evidence" value="ECO:0007669"/>
    <property type="project" value="UniProtKB-ARBA"/>
</dbReference>
<dbReference type="Pfam" id="PF01257">
    <property type="entry name" value="2Fe-2S_thioredx"/>
    <property type="match status" value="1"/>
</dbReference>